<dbReference type="Pfam" id="PF00856">
    <property type="entry name" value="SET"/>
    <property type="match status" value="1"/>
</dbReference>
<dbReference type="GO" id="GO:0032259">
    <property type="term" value="P:methylation"/>
    <property type="evidence" value="ECO:0007669"/>
    <property type="project" value="UniProtKB-KW"/>
</dbReference>
<feature type="domain" description="CXC" evidence="10">
    <location>
        <begin position="964"/>
        <end position="1076"/>
    </location>
</feature>
<evidence type="ECO:0000313" key="11">
    <source>
        <dbReference type="EMBL" id="KIW17563.1"/>
    </source>
</evidence>
<feature type="region of interest" description="Disordered" evidence="8">
    <location>
        <begin position="1"/>
        <end position="117"/>
    </location>
</feature>
<feature type="compositionally biased region" description="Polar residues" evidence="8">
    <location>
        <begin position="1439"/>
        <end position="1448"/>
    </location>
</feature>
<dbReference type="OrthoDB" id="6141102at2759"/>
<evidence type="ECO:0000256" key="7">
    <source>
        <dbReference type="SAM" id="Coils"/>
    </source>
</evidence>
<feature type="compositionally biased region" description="Polar residues" evidence="8">
    <location>
        <begin position="1361"/>
        <end position="1370"/>
    </location>
</feature>
<feature type="region of interest" description="Disordered" evidence="8">
    <location>
        <begin position="944"/>
        <end position="974"/>
    </location>
</feature>
<evidence type="ECO:0000313" key="12">
    <source>
        <dbReference type="Proteomes" id="UP000053328"/>
    </source>
</evidence>
<evidence type="ECO:0000259" key="9">
    <source>
        <dbReference type="PROSITE" id="PS50280"/>
    </source>
</evidence>
<dbReference type="GO" id="GO:0031507">
    <property type="term" value="P:heterochromatin formation"/>
    <property type="evidence" value="ECO:0007669"/>
    <property type="project" value="TreeGrafter"/>
</dbReference>
<evidence type="ECO:0000256" key="1">
    <source>
        <dbReference type="ARBA" id="ARBA00022603"/>
    </source>
</evidence>
<evidence type="ECO:0000256" key="2">
    <source>
        <dbReference type="ARBA" id="ARBA00022679"/>
    </source>
</evidence>
<feature type="coiled-coil region" evidence="7">
    <location>
        <begin position="470"/>
        <end position="497"/>
    </location>
</feature>
<reference evidence="11 12" key="1">
    <citation type="submission" date="2015-01" db="EMBL/GenBank/DDBJ databases">
        <title>The Genome Sequence of Exophiala spinifera CBS89968.</title>
        <authorList>
            <consortium name="The Broad Institute Genomics Platform"/>
            <person name="Cuomo C."/>
            <person name="de Hoog S."/>
            <person name="Gorbushina A."/>
            <person name="Stielow B."/>
            <person name="Teixiera M."/>
            <person name="Abouelleil A."/>
            <person name="Chapman S.B."/>
            <person name="Priest M."/>
            <person name="Young S.K."/>
            <person name="Wortman J."/>
            <person name="Nusbaum C."/>
            <person name="Birren B."/>
        </authorList>
    </citation>
    <scope>NUCLEOTIDE SEQUENCE [LARGE SCALE GENOMIC DNA]</scope>
    <source>
        <strain evidence="11 12">CBS 89968</strain>
    </source>
</reference>
<dbReference type="RefSeq" id="XP_016237779.1">
    <property type="nucleotide sequence ID" value="XM_016379102.1"/>
</dbReference>
<feature type="domain" description="SET" evidence="9">
    <location>
        <begin position="1083"/>
        <end position="1209"/>
    </location>
</feature>
<accession>A0A0D2BF26</accession>
<organism evidence="11 12">
    <name type="scientific">Exophiala spinifera</name>
    <dbReference type="NCBI Taxonomy" id="91928"/>
    <lineage>
        <taxon>Eukaryota</taxon>
        <taxon>Fungi</taxon>
        <taxon>Dikarya</taxon>
        <taxon>Ascomycota</taxon>
        <taxon>Pezizomycotina</taxon>
        <taxon>Eurotiomycetes</taxon>
        <taxon>Chaetothyriomycetidae</taxon>
        <taxon>Chaetothyriales</taxon>
        <taxon>Herpotrichiellaceae</taxon>
        <taxon>Exophiala</taxon>
    </lineage>
</organism>
<feature type="compositionally biased region" description="Basic and acidic residues" evidence="8">
    <location>
        <begin position="201"/>
        <end position="210"/>
    </location>
</feature>
<feature type="compositionally biased region" description="Polar residues" evidence="8">
    <location>
        <begin position="88"/>
        <end position="113"/>
    </location>
</feature>
<comment type="catalytic activity">
    <reaction evidence="6">
        <text>L-lysyl(27)-[histone H3] + 3 S-adenosyl-L-methionine = N(6),N(6),N(6)-trimethyl-L-lysyl(27)-[histone H3] + 3 S-adenosyl-L-homocysteine + 3 H(+)</text>
        <dbReference type="Rhea" id="RHEA:60292"/>
        <dbReference type="Rhea" id="RHEA-COMP:15535"/>
        <dbReference type="Rhea" id="RHEA-COMP:15548"/>
        <dbReference type="ChEBI" id="CHEBI:15378"/>
        <dbReference type="ChEBI" id="CHEBI:29969"/>
        <dbReference type="ChEBI" id="CHEBI:57856"/>
        <dbReference type="ChEBI" id="CHEBI:59789"/>
        <dbReference type="ChEBI" id="CHEBI:61961"/>
        <dbReference type="EC" id="2.1.1.356"/>
    </reaction>
</comment>
<keyword evidence="1" id="KW-0489">Methyltransferase</keyword>
<dbReference type="VEuPathDB" id="FungiDB:PV08_04757"/>
<dbReference type="Proteomes" id="UP000053328">
    <property type="component" value="Unassembled WGS sequence"/>
</dbReference>
<keyword evidence="7" id="KW-0175">Coiled coil</keyword>
<feature type="region of interest" description="Disordered" evidence="8">
    <location>
        <begin position="255"/>
        <end position="330"/>
    </location>
</feature>
<dbReference type="STRING" id="91928.A0A0D2BF26"/>
<dbReference type="InterPro" id="IPR001214">
    <property type="entry name" value="SET_dom"/>
</dbReference>
<feature type="compositionally biased region" description="Basic and acidic residues" evidence="8">
    <location>
        <begin position="281"/>
        <end position="293"/>
    </location>
</feature>
<evidence type="ECO:0000256" key="8">
    <source>
        <dbReference type="SAM" id="MobiDB-lite"/>
    </source>
</evidence>
<dbReference type="Gene3D" id="2.170.270.10">
    <property type="entry name" value="SET domain"/>
    <property type="match status" value="1"/>
</dbReference>
<feature type="region of interest" description="Disordered" evidence="8">
    <location>
        <begin position="1247"/>
        <end position="1448"/>
    </location>
</feature>
<dbReference type="PANTHER" id="PTHR45747:SF4">
    <property type="entry name" value="HISTONE-LYSINE N-METHYLTRANSFERASE E(Z)"/>
    <property type="match status" value="1"/>
</dbReference>
<dbReference type="InterPro" id="IPR026489">
    <property type="entry name" value="CXC_dom"/>
</dbReference>
<feature type="compositionally biased region" description="Polar residues" evidence="8">
    <location>
        <begin position="255"/>
        <end position="277"/>
    </location>
</feature>
<keyword evidence="12" id="KW-1185">Reference proteome</keyword>
<dbReference type="GO" id="GO:0005634">
    <property type="term" value="C:nucleus"/>
    <property type="evidence" value="ECO:0007669"/>
    <property type="project" value="TreeGrafter"/>
</dbReference>
<dbReference type="SMART" id="SM00317">
    <property type="entry name" value="SET"/>
    <property type="match status" value="1"/>
</dbReference>
<feature type="compositionally biased region" description="Acidic residues" evidence="8">
    <location>
        <begin position="1301"/>
        <end position="1316"/>
    </location>
</feature>
<name>A0A0D2BF26_9EURO</name>
<keyword evidence="3" id="KW-0949">S-adenosyl-L-methionine</keyword>
<gene>
    <name evidence="11" type="ORF">PV08_04757</name>
</gene>
<feature type="compositionally biased region" description="Polar residues" evidence="8">
    <location>
        <begin position="1281"/>
        <end position="1291"/>
    </location>
</feature>
<feature type="region of interest" description="Disordered" evidence="8">
    <location>
        <begin position="349"/>
        <end position="368"/>
    </location>
</feature>
<dbReference type="InterPro" id="IPR041355">
    <property type="entry name" value="Pre-SET_CXC"/>
</dbReference>
<dbReference type="GO" id="GO:0140951">
    <property type="term" value="F:histone H3K27 trimethyltransferase activity"/>
    <property type="evidence" value="ECO:0007669"/>
    <property type="project" value="UniProtKB-EC"/>
</dbReference>
<dbReference type="GO" id="GO:0003682">
    <property type="term" value="F:chromatin binding"/>
    <property type="evidence" value="ECO:0007669"/>
    <property type="project" value="TreeGrafter"/>
</dbReference>
<feature type="compositionally biased region" description="Acidic residues" evidence="8">
    <location>
        <begin position="1326"/>
        <end position="1340"/>
    </location>
</feature>
<feature type="compositionally biased region" description="Polar residues" evidence="8">
    <location>
        <begin position="1"/>
        <end position="43"/>
    </location>
</feature>
<evidence type="ECO:0000256" key="5">
    <source>
        <dbReference type="ARBA" id="ARBA00023163"/>
    </source>
</evidence>
<evidence type="ECO:0000256" key="6">
    <source>
        <dbReference type="ARBA" id="ARBA00048568"/>
    </source>
</evidence>
<dbReference type="PROSITE" id="PS50280">
    <property type="entry name" value="SET"/>
    <property type="match status" value="1"/>
</dbReference>
<keyword evidence="4" id="KW-0805">Transcription regulation</keyword>
<dbReference type="InterPro" id="IPR045318">
    <property type="entry name" value="EZH1/2-like"/>
</dbReference>
<protein>
    <recommendedName>
        <fullName evidence="13">SET domain-containing protein</fullName>
    </recommendedName>
</protein>
<dbReference type="SUPFAM" id="SSF82199">
    <property type="entry name" value="SET domain"/>
    <property type="match status" value="1"/>
</dbReference>
<evidence type="ECO:0008006" key="13">
    <source>
        <dbReference type="Google" id="ProtNLM"/>
    </source>
</evidence>
<dbReference type="PROSITE" id="PS51633">
    <property type="entry name" value="CXC"/>
    <property type="match status" value="1"/>
</dbReference>
<evidence type="ECO:0000259" key="10">
    <source>
        <dbReference type="PROSITE" id="PS51633"/>
    </source>
</evidence>
<evidence type="ECO:0000256" key="4">
    <source>
        <dbReference type="ARBA" id="ARBA00023015"/>
    </source>
</evidence>
<dbReference type="EMBL" id="KN847494">
    <property type="protein sequence ID" value="KIW17563.1"/>
    <property type="molecule type" value="Genomic_DNA"/>
</dbReference>
<feature type="compositionally biased region" description="Low complexity" evidence="8">
    <location>
        <begin position="1375"/>
        <end position="1396"/>
    </location>
</feature>
<feature type="region of interest" description="Disordered" evidence="8">
    <location>
        <begin position="198"/>
        <end position="226"/>
    </location>
</feature>
<dbReference type="Pfam" id="PF18264">
    <property type="entry name" value="preSET_CXC"/>
    <property type="match status" value="1"/>
</dbReference>
<dbReference type="InterPro" id="IPR046341">
    <property type="entry name" value="SET_dom_sf"/>
</dbReference>
<keyword evidence="5" id="KW-0804">Transcription</keyword>
<dbReference type="PANTHER" id="PTHR45747">
    <property type="entry name" value="HISTONE-LYSINE N-METHYLTRANSFERASE E(Z)"/>
    <property type="match status" value="1"/>
</dbReference>
<sequence>MATPATHRTPTGEENNTSRQPPSRFPTLSASSPRQGPNASNFDGNPDDPIVLSDSDDEDSDHQPGWVDLTSDNERDRSLNPWRRVNHKPQQSTSSPSQLRSAFSTRQSPQIRDSGQAILPRPVIINQSSAGAPRIVPRPTDSTGGQTNLVGRRKALDFSARKPQVQPRGGYEVRTGMAEAPVSGRTSLQTFSAASIYSDPAHQRSPEEPGRVPFRPTATNSQSIVRPILANSINQTLQDRHKRIAPNLFSQNVYRSSRSSLPDTINDNSIRTNNSTEPPAEDPRSGRSDHSPLLREYSTTQSRGPVSSAVGASAHNGQHAHGPQPSISAESSSLPLYRLRPVNPVHEVIGRPSNGTMRASPADQENRAPGLRFERPVESATQSILRRTRPEHEERAIGGARTNVLSGEAIERGRKPDQREFLPVHHIPEKQAIDQNAQTDGATAEMIEDDSFASDDSNTTPSVARIEPRLETMKAIIENLRKDQQACRERSVQAELRQASVDMRKRSGPVVDAKAADPFAVLTEKRRSEYAAESASLIKPQSKKLQLIPACETSFWTGGTILPKYKAIGRVSSSFLSPGFRTAKYHPYDAEDEIQDPDKTRKYEERYQRLNNNFESLVAQRHCQELVWLWKPWAEDLLSVLKIQDTDVLYFFMMAHFDPERHIEVGDIPKLREEQSNKCRSCGLGPDSRRTHFEETFSSLPKPDDETLALAGIAAYAFHEATDVSLWHIALGGLIQPRYEDPSAKRNKDLELCVICFRHQCPDHGSYEEPAEDVSGAKDPDEDIAAFISDTAFINDEERDHNIRKFISLPMRNKTGCESHTCGIFCVDPSRTLRQILGRQADGTVDGDFRPVTQRRHILEDGELCGSSCFWDTTQRRNIKITEVKFQPFQSHSQKVVVDKALQFYLNNKRGPCLIAQIVKDVSCMRIFEYFIWRIASKAHPSVDGEITSDSSTAQRINHARKKKKPPPPNIDTSWSAELDDRKAFVPCSHEGPCYNNPACSCSKSKVHCERMCGCDESCKRRFRGCTCTMRGNKNCFKDSRCDCWSHNRECDPFLCGKCGVLEVLDSNNKYNEEIRKGRCRNNRIQLGLLAPTTKAPSQVQGYGLYSKAAIPAGEFIGEYTGEIINIREGDRRGAMYSVLKQEYLFKINVTQEIDASNYGNKMRFMNNSQLDEYINVEPKKLWCSGVVRLGLFARRFIEPGEELLYNYNYPESVSKHFWEPGEKPANARRAIPMASERIARTTEANAITAEQSNHPIREESSQSPLLSRHAKRKRPPEDSPSVSSHRNLTQSSGEGSSTEETLEVPEISETDDSEYSETSGQVSEGGEEADELSGDESELDPIQLLPTRRRGSRPSLLTGRATSRASSLRHSTDGGSTRSRSQQGSKPSATSSGRRGAAGGSVQMVKRRRKIGPNDRRLGGRSQQLAWQTRRARENQERGNTAATNDV</sequence>
<keyword evidence="2" id="KW-0808">Transferase</keyword>
<dbReference type="HOGENOM" id="CLU_003620_0_0_1"/>
<evidence type="ECO:0000256" key="3">
    <source>
        <dbReference type="ARBA" id="ARBA00022691"/>
    </source>
</evidence>
<proteinExistence type="predicted"/>
<dbReference type="GeneID" id="27331840"/>